<dbReference type="EMBL" id="JAHRIQ010025924">
    <property type="protein sequence ID" value="MEQ2229906.1"/>
    <property type="molecule type" value="Genomic_DNA"/>
</dbReference>
<evidence type="ECO:0000313" key="1">
    <source>
        <dbReference type="EMBL" id="MEQ2229906.1"/>
    </source>
</evidence>
<organism evidence="1 2">
    <name type="scientific">Ilyodon furcidens</name>
    <name type="common">goldbreast splitfin</name>
    <dbReference type="NCBI Taxonomy" id="33524"/>
    <lineage>
        <taxon>Eukaryota</taxon>
        <taxon>Metazoa</taxon>
        <taxon>Chordata</taxon>
        <taxon>Craniata</taxon>
        <taxon>Vertebrata</taxon>
        <taxon>Euteleostomi</taxon>
        <taxon>Actinopterygii</taxon>
        <taxon>Neopterygii</taxon>
        <taxon>Teleostei</taxon>
        <taxon>Neoteleostei</taxon>
        <taxon>Acanthomorphata</taxon>
        <taxon>Ovalentaria</taxon>
        <taxon>Atherinomorphae</taxon>
        <taxon>Cyprinodontiformes</taxon>
        <taxon>Goodeidae</taxon>
        <taxon>Ilyodon</taxon>
    </lineage>
</organism>
<evidence type="ECO:0000313" key="2">
    <source>
        <dbReference type="Proteomes" id="UP001482620"/>
    </source>
</evidence>
<protein>
    <submittedName>
        <fullName evidence="1">Uncharacterized protein</fullName>
    </submittedName>
</protein>
<sequence>LFIDHVHFCYLDKKVLNEIRFFILRHSPSKGNGSILFLMQSISWAVSVPFPSKLLFSVRSCLGLLRGNNLVPSFSIAFMVLDAFTSQPFVRLLSYCTTYSAQLLGYC</sequence>
<comment type="caution">
    <text evidence="1">The sequence shown here is derived from an EMBL/GenBank/DDBJ whole genome shotgun (WGS) entry which is preliminary data.</text>
</comment>
<dbReference type="Proteomes" id="UP001482620">
    <property type="component" value="Unassembled WGS sequence"/>
</dbReference>
<keyword evidence="2" id="KW-1185">Reference proteome</keyword>
<accession>A0ABV0TAX7</accession>
<proteinExistence type="predicted"/>
<feature type="non-terminal residue" evidence="1">
    <location>
        <position position="1"/>
    </location>
</feature>
<gene>
    <name evidence="1" type="ORF">ILYODFUR_023771</name>
</gene>
<reference evidence="1 2" key="1">
    <citation type="submission" date="2021-06" db="EMBL/GenBank/DDBJ databases">
        <authorList>
            <person name="Palmer J.M."/>
        </authorList>
    </citation>
    <scope>NUCLEOTIDE SEQUENCE [LARGE SCALE GENOMIC DNA]</scope>
    <source>
        <strain evidence="2">if_2019</strain>
        <tissue evidence="1">Muscle</tissue>
    </source>
</reference>
<name>A0ABV0TAX7_9TELE</name>